<protein>
    <submittedName>
        <fullName evidence="3">Putative methyltransferase protein</fullName>
    </submittedName>
</protein>
<dbReference type="GO" id="GO:0032259">
    <property type="term" value="P:methylation"/>
    <property type="evidence" value="ECO:0007669"/>
    <property type="project" value="UniProtKB-KW"/>
</dbReference>
<evidence type="ECO:0000259" key="2">
    <source>
        <dbReference type="Pfam" id="PF13649"/>
    </source>
</evidence>
<dbReference type="Pfam" id="PF13649">
    <property type="entry name" value="Methyltransf_25"/>
    <property type="match status" value="1"/>
</dbReference>
<dbReference type="PANTHER" id="PTHR43861">
    <property type="entry name" value="TRANS-ACONITATE 2-METHYLTRANSFERASE-RELATED"/>
    <property type="match status" value="1"/>
</dbReference>
<gene>
    <name evidence="3" type="ORF">RD1301_v1_3210014</name>
</gene>
<dbReference type="SUPFAM" id="SSF53335">
    <property type="entry name" value="S-adenosyl-L-methionine-dependent methyltransferases"/>
    <property type="match status" value="1"/>
</dbReference>
<keyword evidence="3" id="KW-0489">Methyltransferase</keyword>
<dbReference type="CDD" id="cd02440">
    <property type="entry name" value="AdoMet_MTases"/>
    <property type="match status" value="1"/>
</dbReference>
<dbReference type="Gene3D" id="3.40.50.150">
    <property type="entry name" value="Vaccinia Virus protein VP39"/>
    <property type="match status" value="1"/>
</dbReference>
<dbReference type="InterPro" id="IPR041698">
    <property type="entry name" value="Methyltransf_25"/>
</dbReference>
<dbReference type="EMBL" id="LN899822">
    <property type="protein sequence ID" value="CUV63232.1"/>
    <property type="molecule type" value="Genomic_DNA"/>
</dbReference>
<evidence type="ECO:0000256" key="1">
    <source>
        <dbReference type="ARBA" id="ARBA00022679"/>
    </source>
</evidence>
<feature type="domain" description="Methyltransferase" evidence="2">
    <location>
        <begin position="93"/>
        <end position="191"/>
    </location>
</feature>
<dbReference type="InterPro" id="IPR029063">
    <property type="entry name" value="SAM-dependent_MTases_sf"/>
</dbReference>
<sequence length="312" mass="34630">MRLRVECQKPTKHDYKRSLMMSGIGRFGSKPGDTKSIKLQAPLDRIVASGIADLRVSHYYFDEPLFDEYELTTVRATWDFSAAESIVRDGHNILDLGCGDGRLLLHLAEKFSLKESFGIDISPVAIDRFNASIHHSHVHALQGDIFDLPAPITQRRFDVVTFGDATVNFILDDDKLEVLLRSAKAQLRDAGSRIMVAVFGDGTPERLSFMDKRCTVVPFRRSNGEAALIWWAYKYDSDKLIMHRSVFAQSGRNENGNIEGVVCDLRDRMWTPSALVPIAEASGLTVDKVIASEVQDGTAVGMATAIVILKSA</sequence>
<dbReference type="AlphaFoldDB" id="A0A0S4XIP4"/>
<organism evidence="3">
    <name type="scientific">Ralstonia solanacearum</name>
    <name type="common">Pseudomonas solanacearum</name>
    <dbReference type="NCBI Taxonomy" id="305"/>
    <lineage>
        <taxon>Bacteria</taxon>
        <taxon>Pseudomonadati</taxon>
        <taxon>Pseudomonadota</taxon>
        <taxon>Betaproteobacteria</taxon>
        <taxon>Burkholderiales</taxon>
        <taxon>Burkholderiaceae</taxon>
        <taxon>Ralstonia</taxon>
        <taxon>Ralstonia solanacearum species complex</taxon>
    </lineage>
</organism>
<reference evidence="3" key="1">
    <citation type="submission" date="2015-10" db="EMBL/GenBank/DDBJ databases">
        <authorList>
            <person name="Gilbert D.G."/>
        </authorList>
    </citation>
    <scope>NUCLEOTIDE SEQUENCE</scope>
    <source>
        <strain evidence="3">Phyl III-seqv23</strain>
    </source>
</reference>
<keyword evidence="1 3" id="KW-0808">Transferase</keyword>
<dbReference type="GO" id="GO:0008168">
    <property type="term" value="F:methyltransferase activity"/>
    <property type="evidence" value="ECO:0007669"/>
    <property type="project" value="UniProtKB-KW"/>
</dbReference>
<proteinExistence type="predicted"/>
<evidence type="ECO:0000313" key="3">
    <source>
        <dbReference type="EMBL" id="CUV63232.1"/>
    </source>
</evidence>
<accession>A0A0S4XIP4</accession>
<name>A0A0S4XIP4_RALSL</name>